<reference evidence="3 4" key="1">
    <citation type="submission" date="2016-08" db="EMBL/GenBank/DDBJ databases">
        <authorList>
            <consortium name="Lentinula edodes genome sequencing consortium"/>
            <person name="Sakamoto Y."/>
            <person name="Nakade K."/>
            <person name="Sato S."/>
            <person name="Yoshida Y."/>
            <person name="Miyazaki K."/>
            <person name="Natsume S."/>
            <person name="Konno N."/>
        </authorList>
    </citation>
    <scope>NUCLEOTIDE SEQUENCE [LARGE SCALE GENOMIC DNA]</scope>
    <source>
        <strain evidence="3 4">NBRC 111202</strain>
    </source>
</reference>
<dbReference type="PANTHER" id="PTHR12232">
    <property type="entry name" value="SH3 DOMAIN-BINDING GLUTAMIC ACID-RICH-LIKE PROTEIN"/>
    <property type="match status" value="1"/>
</dbReference>
<feature type="compositionally biased region" description="Basic and acidic residues" evidence="2">
    <location>
        <begin position="172"/>
        <end position="220"/>
    </location>
</feature>
<reference evidence="3 4" key="2">
    <citation type="submission" date="2017-02" db="EMBL/GenBank/DDBJ databases">
        <title>A genome survey and senescence transcriptome analysis in Lentinula edodes.</title>
        <authorList>
            <person name="Sakamoto Y."/>
            <person name="Nakade K."/>
            <person name="Sato S."/>
            <person name="Yoshida Y."/>
            <person name="Miyazaki K."/>
            <person name="Natsume S."/>
            <person name="Konno N."/>
        </authorList>
    </citation>
    <scope>NUCLEOTIDE SEQUENCE [LARGE SCALE GENOMIC DNA]</scope>
    <source>
        <strain evidence="3 4">NBRC 111202</strain>
    </source>
</reference>
<dbReference type="Gene3D" id="3.40.30.10">
    <property type="entry name" value="Glutaredoxin"/>
    <property type="match status" value="1"/>
</dbReference>
<evidence type="ECO:0000313" key="4">
    <source>
        <dbReference type="Proteomes" id="UP000188533"/>
    </source>
</evidence>
<evidence type="ECO:0000256" key="1">
    <source>
        <dbReference type="ARBA" id="ARBA00007764"/>
    </source>
</evidence>
<dbReference type="SUPFAM" id="SSF52833">
    <property type="entry name" value="Thioredoxin-like"/>
    <property type="match status" value="1"/>
</dbReference>
<keyword evidence="4" id="KW-1185">Reference proteome</keyword>
<dbReference type="AlphaFoldDB" id="A0A1Q3EFP9"/>
<evidence type="ECO:0000256" key="2">
    <source>
        <dbReference type="SAM" id="MobiDB-lite"/>
    </source>
</evidence>
<comment type="caution">
    <text evidence="3">The sequence shown here is derived from an EMBL/GenBank/DDBJ whole genome shotgun (WGS) entry which is preliminary data.</text>
</comment>
<dbReference type="Proteomes" id="UP000188533">
    <property type="component" value="Unassembled WGS sequence"/>
</dbReference>
<comment type="similarity">
    <text evidence="1">Belongs to the SH3BGR family.</text>
</comment>
<dbReference type="STRING" id="5353.A0A1Q3EFP9"/>
<gene>
    <name evidence="3" type="ORF">LENED_007916</name>
</gene>
<organism evidence="3 4">
    <name type="scientific">Lentinula edodes</name>
    <name type="common">Shiitake mushroom</name>
    <name type="synonym">Lentinus edodes</name>
    <dbReference type="NCBI Taxonomy" id="5353"/>
    <lineage>
        <taxon>Eukaryota</taxon>
        <taxon>Fungi</taxon>
        <taxon>Dikarya</taxon>
        <taxon>Basidiomycota</taxon>
        <taxon>Agaricomycotina</taxon>
        <taxon>Agaricomycetes</taxon>
        <taxon>Agaricomycetidae</taxon>
        <taxon>Agaricales</taxon>
        <taxon>Marasmiineae</taxon>
        <taxon>Omphalotaceae</taxon>
        <taxon>Lentinula</taxon>
    </lineage>
</organism>
<evidence type="ECO:0000313" key="3">
    <source>
        <dbReference type="EMBL" id="GAW06023.1"/>
    </source>
</evidence>
<accession>A0A1Q3EFP9</accession>
<protein>
    <submittedName>
        <fullName evidence="3">Thioredoxin domain-containing protein</fullName>
    </submittedName>
</protein>
<dbReference type="InterPro" id="IPR051033">
    <property type="entry name" value="SH3BGR"/>
</dbReference>
<sequence length="234" mass="25995">MPSPPIQVFLTTIASQPALRQRQEYLLRILQVKKISFTSYDLASDEIAKRLWKRKAPLDKQQLPGILVGGKFPGTFSDFEEAVEYGELDQFLRLKETWDDDLDNITKPPVHPIGVPAHSQPLERSQSRSTNLVLVTGVMATEAELADLVAELGLDGDEAGDLVKGLSGGSSAEREEKGKQEIETREDLKELKEESKEKEAIAEVKESKKELKEAPAKSPEESLTESLTISPQEK</sequence>
<dbReference type="InterPro" id="IPR036249">
    <property type="entry name" value="Thioredoxin-like_sf"/>
</dbReference>
<dbReference type="Pfam" id="PF04908">
    <property type="entry name" value="SH3BGR"/>
    <property type="match status" value="1"/>
</dbReference>
<feature type="region of interest" description="Disordered" evidence="2">
    <location>
        <begin position="163"/>
        <end position="234"/>
    </location>
</feature>
<dbReference type="EMBL" id="BDGU01000292">
    <property type="protein sequence ID" value="GAW06023.1"/>
    <property type="molecule type" value="Genomic_DNA"/>
</dbReference>
<dbReference type="PANTHER" id="PTHR12232:SF0">
    <property type="entry name" value="THIOREDOXIN DOMAIN-CONTAINING PROTEIN"/>
    <property type="match status" value="1"/>
</dbReference>
<proteinExistence type="inferred from homology"/>
<name>A0A1Q3EFP9_LENED</name>
<dbReference type="GO" id="GO:0005737">
    <property type="term" value="C:cytoplasm"/>
    <property type="evidence" value="ECO:0007669"/>
    <property type="project" value="TreeGrafter"/>
</dbReference>
<feature type="compositionally biased region" description="Polar residues" evidence="2">
    <location>
        <begin position="224"/>
        <end position="234"/>
    </location>
</feature>
<dbReference type="InterPro" id="IPR006993">
    <property type="entry name" value="Glut_rich_SH3-bd"/>
</dbReference>